<keyword evidence="3" id="KW-0547">Nucleotide-binding</keyword>
<evidence type="ECO:0000259" key="2">
    <source>
        <dbReference type="Pfam" id="PF13581"/>
    </source>
</evidence>
<dbReference type="CDD" id="cd16936">
    <property type="entry name" value="HATPase_RsbW-like"/>
    <property type="match status" value="1"/>
</dbReference>
<organism evidence="3 4">
    <name type="scientific">Mucilaginibacter lutimaris</name>
    <dbReference type="NCBI Taxonomy" id="931629"/>
    <lineage>
        <taxon>Bacteria</taxon>
        <taxon>Pseudomonadati</taxon>
        <taxon>Bacteroidota</taxon>
        <taxon>Sphingobacteriia</taxon>
        <taxon>Sphingobacteriales</taxon>
        <taxon>Sphingobacteriaceae</taxon>
        <taxon>Mucilaginibacter</taxon>
    </lineage>
</organism>
<keyword evidence="1" id="KW-0723">Serine/threonine-protein kinase</keyword>
<evidence type="ECO:0000256" key="1">
    <source>
        <dbReference type="ARBA" id="ARBA00022527"/>
    </source>
</evidence>
<keyword evidence="3" id="KW-0067">ATP-binding</keyword>
<name>A0ABW2ZJV4_9SPHI</name>
<evidence type="ECO:0000313" key="3">
    <source>
        <dbReference type="EMBL" id="MFD0766453.1"/>
    </source>
</evidence>
<accession>A0ABW2ZJV4</accession>
<protein>
    <submittedName>
        <fullName evidence="3">ATP-binding protein</fullName>
    </submittedName>
</protein>
<dbReference type="Pfam" id="PF13581">
    <property type="entry name" value="HATPase_c_2"/>
    <property type="match status" value="1"/>
</dbReference>
<dbReference type="InterPro" id="IPR036890">
    <property type="entry name" value="HATPase_C_sf"/>
</dbReference>
<dbReference type="Proteomes" id="UP001597073">
    <property type="component" value="Unassembled WGS sequence"/>
</dbReference>
<keyword evidence="4" id="KW-1185">Reference proteome</keyword>
<comment type="caution">
    <text evidence="3">The sequence shown here is derived from an EMBL/GenBank/DDBJ whole genome shotgun (WGS) entry which is preliminary data.</text>
</comment>
<dbReference type="SUPFAM" id="SSF55874">
    <property type="entry name" value="ATPase domain of HSP90 chaperone/DNA topoisomerase II/histidine kinase"/>
    <property type="match status" value="1"/>
</dbReference>
<dbReference type="Gene3D" id="3.30.565.10">
    <property type="entry name" value="Histidine kinase-like ATPase, C-terminal domain"/>
    <property type="match status" value="1"/>
</dbReference>
<dbReference type="InterPro" id="IPR050267">
    <property type="entry name" value="Anti-sigma-factor_SerPK"/>
</dbReference>
<keyword evidence="1" id="KW-0808">Transferase</keyword>
<feature type="domain" description="Histidine kinase/HSP90-like ATPase" evidence="2">
    <location>
        <begin position="20"/>
        <end position="139"/>
    </location>
</feature>
<dbReference type="PANTHER" id="PTHR35526">
    <property type="entry name" value="ANTI-SIGMA-F FACTOR RSBW-RELATED"/>
    <property type="match status" value="1"/>
</dbReference>
<gene>
    <name evidence="3" type="ORF">ACFQZI_16445</name>
</gene>
<dbReference type="RefSeq" id="WP_377144385.1">
    <property type="nucleotide sequence ID" value="NZ_JBHTIA010000012.1"/>
</dbReference>
<dbReference type="EMBL" id="JBHTIA010000012">
    <property type="protein sequence ID" value="MFD0766453.1"/>
    <property type="molecule type" value="Genomic_DNA"/>
</dbReference>
<dbReference type="GO" id="GO:0005524">
    <property type="term" value="F:ATP binding"/>
    <property type="evidence" value="ECO:0007669"/>
    <property type="project" value="UniProtKB-KW"/>
</dbReference>
<dbReference type="PANTHER" id="PTHR35526:SF3">
    <property type="entry name" value="ANTI-SIGMA-F FACTOR RSBW"/>
    <property type="match status" value="1"/>
</dbReference>
<proteinExistence type="predicted"/>
<dbReference type="InterPro" id="IPR003594">
    <property type="entry name" value="HATPase_dom"/>
</dbReference>
<evidence type="ECO:0000313" key="4">
    <source>
        <dbReference type="Proteomes" id="UP001597073"/>
    </source>
</evidence>
<reference evidence="4" key="1">
    <citation type="journal article" date="2019" name="Int. J. Syst. Evol. Microbiol.">
        <title>The Global Catalogue of Microorganisms (GCM) 10K type strain sequencing project: providing services to taxonomists for standard genome sequencing and annotation.</title>
        <authorList>
            <consortium name="The Broad Institute Genomics Platform"/>
            <consortium name="The Broad Institute Genome Sequencing Center for Infectious Disease"/>
            <person name="Wu L."/>
            <person name="Ma J."/>
        </authorList>
    </citation>
    <scope>NUCLEOTIDE SEQUENCE [LARGE SCALE GENOMIC DNA]</scope>
    <source>
        <strain evidence="4">CCUG 60742</strain>
    </source>
</reference>
<sequence>MENDMAQANVQTEHYTLQLPSKHESITQLEALIEEVADKHNVTEDVFANMMTCLNEAVINAIIHGNKLNPDKTVFVNVEVDHKRIIWTVADEGTGFDYNNLADPTAPDRLEELTGRGVFILKHLADQCIFNASGNEVELHFKI</sequence>
<keyword evidence="1" id="KW-0418">Kinase</keyword>